<comment type="function">
    <text evidence="5">Small GTPase required for proper nuclear import of RNA polymerase II (RNAPII). May act at an RNAP assembly step prior to nuclear import.</text>
</comment>
<comment type="subcellular location">
    <subcellularLocation>
        <location evidence="5">Cytoplasm</location>
    </subcellularLocation>
    <subcellularLocation>
        <location evidence="5">Nucleus</location>
    </subcellularLocation>
</comment>
<dbReference type="PANTHER" id="PTHR21231:SF8">
    <property type="entry name" value="GPN-LOOP GTPASE 1"/>
    <property type="match status" value="1"/>
</dbReference>
<keyword evidence="3 5" id="KW-0378">Hydrolase</keyword>
<evidence type="ECO:0000256" key="2">
    <source>
        <dbReference type="ARBA" id="ARBA00022741"/>
    </source>
</evidence>
<dbReference type="WBParaSite" id="GPUH_0001365501-mRNA-1">
    <property type="protein sequence ID" value="GPUH_0001365501-mRNA-1"/>
    <property type="gene ID" value="GPUH_0001365501"/>
</dbReference>
<keyword evidence="2 5" id="KW-0547">Nucleotide-binding</keyword>
<protein>
    <recommendedName>
        <fullName evidence="5">GPN-loop GTPase</fullName>
        <ecNumber evidence="5">3.6.5.-</ecNumber>
    </recommendedName>
</protein>
<organism evidence="6">
    <name type="scientific">Gongylonema pulchrum</name>
    <dbReference type="NCBI Taxonomy" id="637853"/>
    <lineage>
        <taxon>Eukaryota</taxon>
        <taxon>Metazoa</taxon>
        <taxon>Ecdysozoa</taxon>
        <taxon>Nematoda</taxon>
        <taxon>Chromadorea</taxon>
        <taxon>Rhabditida</taxon>
        <taxon>Spirurina</taxon>
        <taxon>Spiruromorpha</taxon>
        <taxon>Spiruroidea</taxon>
        <taxon>Gongylonematidae</taxon>
        <taxon>Gongylonema</taxon>
    </lineage>
</organism>
<name>A0A183DY49_9BILA</name>
<dbReference type="Pfam" id="PF03029">
    <property type="entry name" value="ATP_bind_1"/>
    <property type="match status" value="3"/>
</dbReference>
<evidence type="ECO:0000313" key="6">
    <source>
        <dbReference type="WBParaSite" id="GPUH_0001365501-mRNA-1"/>
    </source>
</evidence>
<evidence type="ECO:0000256" key="4">
    <source>
        <dbReference type="ARBA" id="ARBA00023134"/>
    </source>
</evidence>
<comment type="subunit">
    <text evidence="5">Binds to RNA polymerase II.</text>
</comment>
<dbReference type="GO" id="GO:0005634">
    <property type="term" value="C:nucleus"/>
    <property type="evidence" value="ECO:0007669"/>
    <property type="project" value="UniProtKB-SubCell"/>
</dbReference>
<evidence type="ECO:0000256" key="5">
    <source>
        <dbReference type="RuleBase" id="RU365059"/>
    </source>
</evidence>
<dbReference type="SUPFAM" id="SSF52540">
    <property type="entry name" value="P-loop containing nucleoside triphosphate hydrolases"/>
    <property type="match status" value="2"/>
</dbReference>
<dbReference type="GO" id="GO:0005737">
    <property type="term" value="C:cytoplasm"/>
    <property type="evidence" value="ECO:0007669"/>
    <property type="project" value="UniProtKB-SubCell"/>
</dbReference>
<dbReference type="InterPro" id="IPR027417">
    <property type="entry name" value="P-loop_NTPase"/>
</dbReference>
<comment type="similarity">
    <text evidence="1 5">Belongs to the GPN-loop GTPase family.</text>
</comment>
<dbReference type="GO" id="GO:0005525">
    <property type="term" value="F:GTP binding"/>
    <property type="evidence" value="ECO:0007669"/>
    <property type="project" value="UniProtKB-KW"/>
</dbReference>
<dbReference type="PANTHER" id="PTHR21231">
    <property type="entry name" value="XPA-BINDING PROTEIN 1-RELATED"/>
    <property type="match status" value="1"/>
</dbReference>
<dbReference type="Gene3D" id="3.40.50.300">
    <property type="entry name" value="P-loop containing nucleotide triphosphate hydrolases"/>
    <property type="match status" value="3"/>
</dbReference>
<dbReference type="AlphaFoldDB" id="A0A183DY49"/>
<proteinExistence type="inferred from homology"/>
<keyword evidence="5" id="KW-0963">Cytoplasm</keyword>
<keyword evidence="4 5" id="KW-0342">GTP-binding</keyword>
<dbReference type="EC" id="3.6.5.-" evidence="5"/>
<accession>A0A183DY49</accession>
<evidence type="ECO:0000256" key="1">
    <source>
        <dbReference type="ARBA" id="ARBA00005290"/>
    </source>
</evidence>
<dbReference type="GO" id="GO:0003924">
    <property type="term" value="F:GTPase activity"/>
    <property type="evidence" value="ECO:0007669"/>
    <property type="project" value="TreeGrafter"/>
</dbReference>
<sequence length="364" mass="41132">LRETNTTPYVVNLDPAVSRLPYAVDIDIRDTVKYKEVVDFIKLRSEQRPFCLVDTPGQIEAFTWSASGYIITDALASTFPTMIAFVVDSAFSLVFSAILKLLHHFGRLTIFSELLCFEYIKDIYIFWQTFQVVDFIKLRSEQRPFCLVDTPGQIEAFTWSASGYIITDALASTFPTMIAFVVDSVRAANPTTFMSNMLYACSILFRTKLPFIVVFNKADIVKPSFATKWMDDFESFQEALDQNSSSFVTDLTRSLSLVLDQFYKDLITVSVSSLTGEGIDDFLKRAKDCIQQYFDVYRPMYDKVLKDKAEALAKEAAEGLEKLSTTEVKVCEVGGADLETAPKIEKIHLGGVEEENLEDSMLPR</sequence>
<dbReference type="InterPro" id="IPR004130">
    <property type="entry name" value="Gpn"/>
</dbReference>
<evidence type="ECO:0000256" key="3">
    <source>
        <dbReference type="ARBA" id="ARBA00022801"/>
    </source>
</evidence>
<reference evidence="6" key="1">
    <citation type="submission" date="2016-06" db="UniProtKB">
        <authorList>
            <consortium name="WormBaseParasite"/>
        </authorList>
    </citation>
    <scope>IDENTIFICATION</scope>
</reference>